<dbReference type="OrthoDB" id="5985073at2759"/>
<dbReference type="AlphaFoldDB" id="A0A3N4JB98"/>
<feature type="chain" id="PRO_5017928487" evidence="2">
    <location>
        <begin position="16"/>
        <end position="246"/>
    </location>
</feature>
<protein>
    <submittedName>
        <fullName evidence="4">WSC-domain-containing protein</fullName>
    </submittedName>
</protein>
<feature type="region of interest" description="Disordered" evidence="1">
    <location>
        <begin position="224"/>
        <end position="246"/>
    </location>
</feature>
<reference evidence="4 5" key="1">
    <citation type="journal article" date="2018" name="Nat. Ecol. Evol.">
        <title>Pezizomycetes genomes reveal the molecular basis of ectomycorrhizal truffle lifestyle.</title>
        <authorList>
            <person name="Murat C."/>
            <person name="Payen T."/>
            <person name="Noel B."/>
            <person name="Kuo A."/>
            <person name="Morin E."/>
            <person name="Chen J."/>
            <person name="Kohler A."/>
            <person name="Krizsan K."/>
            <person name="Balestrini R."/>
            <person name="Da Silva C."/>
            <person name="Montanini B."/>
            <person name="Hainaut M."/>
            <person name="Levati E."/>
            <person name="Barry K.W."/>
            <person name="Belfiori B."/>
            <person name="Cichocki N."/>
            <person name="Clum A."/>
            <person name="Dockter R.B."/>
            <person name="Fauchery L."/>
            <person name="Guy J."/>
            <person name="Iotti M."/>
            <person name="Le Tacon F."/>
            <person name="Lindquist E.A."/>
            <person name="Lipzen A."/>
            <person name="Malagnac F."/>
            <person name="Mello A."/>
            <person name="Molinier V."/>
            <person name="Miyauchi S."/>
            <person name="Poulain J."/>
            <person name="Riccioni C."/>
            <person name="Rubini A."/>
            <person name="Sitrit Y."/>
            <person name="Splivallo R."/>
            <person name="Traeger S."/>
            <person name="Wang M."/>
            <person name="Zifcakova L."/>
            <person name="Wipf D."/>
            <person name="Zambonelli A."/>
            <person name="Paolocci F."/>
            <person name="Nowrousian M."/>
            <person name="Ottonello S."/>
            <person name="Baldrian P."/>
            <person name="Spatafora J.W."/>
            <person name="Henrissat B."/>
            <person name="Nagy L.G."/>
            <person name="Aury J.M."/>
            <person name="Wincker P."/>
            <person name="Grigoriev I.V."/>
            <person name="Bonfante P."/>
            <person name="Martin F.M."/>
        </authorList>
    </citation>
    <scope>NUCLEOTIDE SEQUENCE [LARGE SCALE GENOMIC DNA]</scope>
    <source>
        <strain evidence="4 5">120613-1</strain>
    </source>
</reference>
<feature type="signal peptide" evidence="2">
    <location>
        <begin position="1"/>
        <end position="15"/>
    </location>
</feature>
<keyword evidence="2" id="KW-0732">Signal</keyword>
<evidence type="ECO:0000259" key="3">
    <source>
        <dbReference type="PROSITE" id="PS51212"/>
    </source>
</evidence>
<dbReference type="InterPro" id="IPR002889">
    <property type="entry name" value="WSC_carb-bd"/>
</dbReference>
<dbReference type="SMART" id="SM00321">
    <property type="entry name" value="WSC"/>
    <property type="match status" value="1"/>
</dbReference>
<accession>A0A3N4JB98</accession>
<dbReference type="EMBL" id="ML120425">
    <property type="protein sequence ID" value="RPA95505.1"/>
    <property type="molecule type" value="Genomic_DNA"/>
</dbReference>
<gene>
    <name evidence="4" type="ORF">L873DRAFT_1314888</name>
</gene>
<evidence type="ECO:0000313" key="4">
    <source>
        <dbReference type="EMBL" id="RPA95505.1"/>
    </source>
</evidence>
<sequence>MFNFWVLGFSALALAAPEYSVYRRNEAPPTNGTLYPGNCEWGLEGCFNEPSGGRIPKYLTSDKSLTVEKCFAICGAYNYALVEYRSECWCGDEVDPATTPFTGEGTGCRLACAGDQNQLCGGQSKGLLYKRKPAGNCSSTSSSATSTDTSTCVATTVTVTTVDNPVTVPTTLTITNTVISDTTVFNTISITTDVPTTVIETAAPSTVTETARVEDPVTITKTAAPSTVTQTTQVNNPLRSQRPLHR</sequence>
<organism evidence="4 5">
    <name type="scientific">Choiromyces venosus 120613-1</name>
    <dbReference type="NCBI Taxonomy" id="1336337"/>
    <lineage>
        <taxon>Eukaryota</taxon>
        <taxon>Fungi</taxon>
        <taxon>Dikarya</taxon>
        <taxon>Ascomycota</taxon>
        <taxon>Pezizomycotina</taxon>
        <taxon>Pezizomycetes</taxon>
        <taxon>Pezizales</taxon>
        <taxon>Tuberaceae</taxon>
        <taxon>Choiromyces</taxon>
    </lineage>
</organism>
<feature type="compositionally biased region" description="Polar residues" evidence="1">
    <location>
        <begin position="224"/>
        <end position="239"/>
    </location>
</feature>
<evidence type="ECO:0000313" key="5">
    <source>
        <dbReference type="Proteomes" id="UP000276215"/>
    </source>
</evidence>
<dbReference type="Pfam" id="PF01822">
    <property type="entry name" value="WSC"/>
    <property type="match status" value="1"/>
</dbReference>
<evidence type="ECO:0000256" key="1">
    <source>
        <dbReference type="SAM" id="MobiDB-lite"/>
    </source>
</evidence>
<name>A0A3N4JB98_9PEZI</name>
<evidence type="ECO:0000256" key="2">
    <source>
        <dbReference type="SAM" id="SignalP"/>
    </source>
</evidence>
<dbReference type="Proteomes" id="UP000276215">
    <property type="component" value="Unassembled WGS sequence"/>
</dbReference>
<dbReference type="PROSITE" id="PS51212">
    <property type="entry name" value="WSC"/>
    <property type="match status" value="1"/>
</dbReference>
<keyword evidence="5" id="KW-1185">Reference proteome</keyword>
<dbReference type="STRING" id="1336337.A0A3N4JB98"/>
<proteinExistence type="predicted"/>
<feature type="domain" description="WSC" evidence="3">
    <location>
        <begin position="40"/>
        <end position="132"/>
    </location>
</feature>